<proteinExistence type="predicted"/>
<dbReference type="InterPro" id="IPR024078">
    <property type="entry name" value="LmbE-like_dom_sf"/>
</dbReference>
<organism evidence="1 2">
    <name type="scientific">Maribacter luteus</name>
    <dbReference type="NCBI Taxonomy" id="2594478"/>
    <lineage>
        <taxon>Bacteria</taxon>
        <taxon>Pseudomonadati</taxon>
        <taxon>Bacteroidota</taxon>
        <taxon>Flavobacteriia</taxon>
        <taxon>Flavobacteriales</taxon>
        <taxon>Flavobacteriaceae</taxon>
        <taxon>Maribacter</taxon>
    </lineage>
</organism>
<name>A0A6I2MQH7_9FLAO</name>
<comment type="caution">
    <text evidence="1">The sequence shown here is derived from an EMBL/GenBank/DDBJ whole genome shotgun (WGS) entry which is preliminary data.</text>
</comment>
<dbReference type="GO" id="GO:0016811">
    <property type="term" value="F:hydrolase activity, acting on carbon-nitrogen (but not peptide) bonds, in linear amides"/>
    <property type="evidence" value="ECO:0007669"/>
    <property type="project" value="TreeGrafter"/>
</dbReference>
<accession>A0A6I2MQH7</accession>
<dbReference type="Pfam" id="PF02585">
    <property type="entry name" value="PIG-L"/>
    <property type="match status" value="1"/>
</dbReference>
<evidence type="ECO:0000313" key="2">
    <source>
        <dbReference type="Proteomes" id="UP000443153"/>
    </source>
</evidence>
<dbReference type="PANTHER" id="PTHR12993:SF11">
    <property type="entry name" value="N-ACETYLGLUCOSAMINYL-PHOSPHATIDYLINOSITOL DE-N-ACETYLASE"/>
    <property type="match status" value="1"/>
</dbReference>
<dbReference type="PANTHER" id="PTHR12993">
    <property type="entry name" value="N-ACETYLGLUCOSAMINYL-PHOSPHATIDYLINOSITOL DE-N-ACETYLASE-RELATED"/>
    <property type="match status" value="1"/>
</dbReference>
<reference evidence="1 2" key="1">
    <citation type="submission" date="2019-11" db="EMBL/GenBank/DDBJ databases">
        <title>Maribacter lutea sp. nov., a marine bacterium isolated from intertidal sand.</title>
        <authorList>
            <person name="Liu A."/>
        </authorList>
    </citation>
    <scope>NUCLEOTIDE SEQUENCE [LARGE SCALE GENOMIC DNA]</scope>
    <source>
        <strain evidence="1 2">RZ05</strain>
    </source>
</reference>
<dbReference type="AlphaFoldDB" id="A0A6I2MQH7"/>
<dbReference type="Gene3D" id="3.40.50.10320">
    <property type="entry name" value="LmbE-like"/>
    <property type="match status" value="1"/>
</dbReference>
<gene>
    <name evidence="1" type="ORF">GJ691_09955</name>
</gene>
<evidence type="ECO:0008006" key="3">
    <source>
        <dbReference type="Google" id="ProtNLM"/>
    </source>
</evidence>
<dbReference type="OrthoDB" id="9790023at2"/>
<dbReference type="Proteomes" id="UP000443153">
    <property type="component" value="Unassembled WGS sequence"/>
</dbReference>
<dbReference type="InterPro" id="IPR003737">
    <property type="entry name" value="GlcNAc_PI_deacetylase-related"/>
</dbReference>
<dbReference type="EMBL" id="WKJH01000006">
    <property type="protein sequence ID" value="MRX64494.1"/>
    <property type="molecule type" value="Genomic_DNA"/>
</dbReference>
<keyword evidence="2" id="KW-1185">Reference proteome</keyword>
<dbReference type="SUPFAM" id="SSF102588">
    <property type="entry name" value="LmbE-like"/>
    <property type="match status" value="1"/>
</dbReference>
<protein>
    <recommendedName>
        <fullName evidence="3">PIG-L family deacetylase</fullName>
    </recommendedName>
</protein>
<evidence type="ECO:0000313" key="1">
    <source>
        <dbReference type="EMBL" id="MRX64494.1"/>
    </source>
</evidence>
<dbReference type="RefSeq" id="WP_154366422.1">
    <property type="nucleotide sequence ID" value="NZ_WKJH01000006.1"/>
</dbReference>
<sequence length="299" mass="33477">MNTFRFLLNLRLLVKITQSKIDKLKKPLLIFTAILLLFSCKEQNGTEQEIGLASNKDKSLMVIFAHPDDEIVISPILSKYANEDVTIHSVIVTDGSKGATPHANIPAGDALAKVRSKEALCVTKNLGIAPPIFLNYMDGDLALKENIYTLDDKIDSLFTKYQPDVVITFGPGGQYGHPDHRIVSNIVTEVFQRKASESLQQLLYYGFPNEAVDKGLDLKTDLVKWMNDNLKTTQKRFLTYRIPFDAQNLKLGKEASSCHKSQYTPDDIDDLFAIMGQTGGLIYFRPWNGSSAIKDNIFD</sequence>